<dbReference type="InterPro" id="IPR014777">
    <property type="entry name" value="4pyrrole_Mease_sub1"/>
</dbReference>
<dbReference type="InterPro" id="IPR000878">
    <property type="entry name" value="4pyrrol_Mease"/>
</dbReference>
<evidence type="ECO:0000256" key="5">
    <source>
        <dbReference type="ARBA" id="ARBA00022691"/>
    </source>
</evidence>
<keyword evidence="11" id="KW-1185">Reference proteome</keyword>
<accession>A0A0F0CS23</accession>
<comment type="pathway">
    <text evidence="7">Porphyrin-containing compound metabolism; siroheme biosynthesis; precorrin-2 from uroporphyrinogen III: step 1/1.</text>
</comment>
<dbReference type="GO" id="GO:0004851">
    <property type="term" value="F:uroporphyrin-III C-methyltransferase activity"/>
    <property type="evidence" value="ECO:0007669"/>
    <property type="project" value="UniProtKB-EC"/>
</dbReference>
<dbReference type="NCBIfam" id="NF004790">
    <property type="entry name" value="PRK06136.1"/>
    <property type="match status" value="1"/>
</dbReference>
<dbReference type="InterPro" id="IPR050161">
    <property type="entry name" value="Siro_Cobalamin_biosynth"/>
</dbReference>
<feature type="domain" description="Tetrapyrrole methylase" evidence="9">
    <location>
        <begin position="10"/>
        <end position="216"/>
    </location>
</feature>
<dbReference type="CDD" id="cd11642">
    <property type="entry name" value="SUMT"/>
    <property type="match status" value="1"/>
</dbReference>
<evidence type="ECO:0000313" key="10">
    <source>
        <dbReference type="EMBL" id="KJJ84220.1"/>
    </source>
</evidence>
<reference evidence="10 11" key="1">
    <citation type="submission" date="2015-02" db="EMBL/GenBank/DDBJ databases">
        <title>Single-cell genomics of uncultivated deep-branching MTB reveals a conserved set of magnetosome genes.</title>
        <authorList>
            <person name="Kolinko S."/>
            <person name="Richter M."/>
            <person name="Glockner F.O."/>
            <person name="Brachmann A."/>
            <person name="Schuler D."/>
        </authorList>
    </citation>
    <scope>NUCLEOTIDE SEQUENCE [LARGE SCALE GENOMIC DNA]</scope>
    <source>
        <strain evidence="10">SKK-01</strain>
    </source>
</reference>
<evidence type="ECO:0000256" key="8">
    <source>
        <dbReference type="RuleBase" id="RU003960"/>
    </source>
</evidence>
<dbReference type="Pfam" id="PF00590">
    <property type="entry name" value="TP_methylase"/>
    <property type="match status" value="1"/>
</dbReference>
<dbReference type="EMBL" id="JYNY01000381">
    <property type="protein sequence ID" value="KJJ84220.1"/>
    <property type="molecule type" value="Genomic_DNA"/>
</dbReference>
<evidence type="ECO:0000256" key="7">
    <source>
        <dbReference type="ARBA" id="ARBA00025705"/>
    </source>
</evidence>
<evidence type="ECO:0000256" key="3">
    <source>
        <dbReference type="ARBA" id="ARBA00022603"/>
    </source>
</evidence>
<gene>
    <name evidence="10" type="ORF">OMAG_001904</name>
</gene>
<dbReference type="AlphaFoldDB" id="A0A0F0CS23"/>
<dbReference type="PROSITE" id="PS00839">
    <property type="entry name" value="SUMT_1"/>
    <property type="match status" value="1"/>
</dbReference>
<comment type="caution">
    <text evidence="10">The sequence shown here is derived from an EMBL/GenBank/DDBJ whole genome shotgun (WGS) entry which is preliminary data.</text>
</comment>
<evidence type="ECO:0000256" key="4">
    <source>
        <dbReference type="ARBA" id="ARBA00022679"/>
    </source>
</evidence>
<dbReference type="SUPFAM" id="SSF53790">
    <property type="entry name" value="Tetrapyrrole methylase"/>
    <property type="match status" value="1"/>
</dbReference>
<name>A0A0F0CS23_9BACT</name>
<dbReference type="Gene3D" id="3.40.1010.10">
    <property type="entry name" value="Cobalt-precorrin-4 Transmethylase, Domain 1"/>
    <property type="match status" value="1"/>
</dbReference>
<evidence type="ECO:0000256" key="6">
    <source>
        <dbReference type="ARBA" id="ARBA00023244"/>
    </source>
</evidence>
<dbReference type="FunFam" id="3.40.1010.10:FF:000001">
    <property type="entry name" value="Siroheme synthase"/>
    <property type="match status" value="1"/>
</dbReference>
<evidence type="ECO:0000256" key="2">
    <source>
        <dbReference type="ARBA" id="ARBA00012162"/>
    </source>
</evidence>
<evidence type="ECO:0000259" key="9">
    <source>
        <dbReference type="Pfam" id="PF00590"/>
    </source>
</evidence>
<dbReference type="EC" id="2.1.1.107" evidence="2"/>
<sequence length="243" mass="26787">MESKKNKFGMVYIVGAGPGDLELITVKGFNILKKADVVLYDFLSSLGFLKFVPQRCEKICVGKSDGFHILEQKKINQLLFEKAKEHEVVVRLKSGDPFVFSRGIEEARFLKNKGVNYEIIPGVTTAFAGPVSFGIPLTVKDKIQSVAVITGRKKYKNADIYAPKPHNGTIVYLMAVSNIANIVKALINAGWEKSTPCAFIENATKKNERLIKGTIAVIEKSALKNKVVSPSVLVVGEVLKYRV</sequence>
<dbReference type="InterPro" id="IPR006366">
    <property type="entry name" value="CobA/CysG_C"/>
</dbReference>
<dbReference type="InterPro" id="IPR035996">
    <property type="entry name" value="4pyrrol_Methylase_sf"/>
</dbReference>
<dbReference type="GO" id="GO:0032259">
    <property type="term" value="P:methylation"/>
    <property type="evidence" value="ECO:0007669"/>
    <property type="project" value="UniProtKB-KW"/>
</dbReference>
<dbReference type="InterPro" id="IPR014776">
    <property type="entry name" value="4pyrrole_Mease_sub2"/>
</dbReference>
<keyword evidence="6" id="KW-0627">Porphyrin biosynthesis</keyword>
<dbReference type="GO" id="GO:0019354">
    <property type="term" value="P:siroheme biosynthetic process"/>
    <property type="evidence" value="ECO:0007669"/>
    <property type="project" value="InterPro"/>
</dbReference>
<dbReference type="InterPro" id="IPR003043">
    <property type="entry name" value="Uropor_MeTrfase_CS"/>
</dbReference>
<keyword evidence="5" id="KW-0949">S-adenosyl-L-methionine</keyword>
<dbReference type="Proteomes" id="UP000033428">
    <property type="component" value="Unassembled WGS sequence"/>
</dbReference>
<proteinExistence type="inferred from homology"/>
<dbReference type="NCBIfam" id="TIGR01469">
    <property type="entry name" value="cobA_cysG_Cterm"/>
    <property type="match status" value="1"/>
</dbReference>
<protein>
    <recommendedName>
        <fullName evidence="2">uroporphyrinogen-III C-methyltransferase</fullName>
        <ecNumber evidence="2">2.1.1.107</ecNumber>
    </recommendedName>
</protein>
<keyword evidence="3 8" id="KW-0489">Methyltransferase</keyword>
<dbReference type="PANTHER" id="PTHR45790:SF3">
    <property type="entry name" value="S-ADENOSYL-L-METHIONINE-DEPENDENT UROPORPHYRINOGEN III METHYLTRANSFERASE, CHLOROPLASTIC"/>
    <property type="match status" value="1"/>
</dbReference>
<keyword evidence="4 8" id="KW-0808">Transferase</keyword>
<dbReference type="Gene3D" id="3.30.950.10">
    <property type="entry name" value="Methyltransferase, Cobalt-precorrin-4 Transmethylase, Domain 2"/>
    <property type="match status" value="1"/>
</dbReference>
<evidence type="ECO:0000256" key="1">
    <source>
        <dbReference type="ARBA" id="ARBA00005879"/>
    </source>
</evidence>
<organism evidence="10 11">
    <name type="scientific">Candidatus Omnitrophus magneticus</name>
    <dbReference type="NCBI Taxonomy" id="1609969"/>
    <lineage>
        <taxon>Bacteria</taxon>
        <taxon>Pseudomonadati</taxon>
        <taxon>Candidatus Omnitrophota</taxon>
        <taxon>Candidatus Omnitrophus</taxon>
    </lineage>
</organism>
<dbReference type="PROSITE" id="PS00840">
    <property type="entry name" value="SUMT_2"/>
    <property type="match status" value="1"/>
</dbReference>
<dbReference type="PANTHER" id="PTHR45790">
    <property type="entry name" value="SIROHEME SYNTHASE-RELATED"/>
    <property type="match status" value="1"/>
</dbReference>
<evidence type="ECO:0000313" key="11">
    <source>
        <dbReference type="Proteomes" id="UP000033428"/>
    </source>
</evidence>
<comment type="similarity">
    <text evidence="1 8">Belongs to the precorrin methyltransferase family.</text>
</comment>